<sequence>MSNLFRPTFSFIAGLLFLVFILLLGVKNLISDEGNSVLGIISVFIITAGIAMKVYLRRRT</sequence>
<keyword evidence="1" id="KW-1133">Transmembrane helix</keyword>
<comment type="caution">
    <text evidence="2">The sequence shown here is derived from an EMBL/GenBank/DDBJ whole genome shotgun (WGS) entry which is preliminary data.</text>
</comment>
<protein>
    <submittedName>
        <fullName evidence="2">Uncharacterized protein</fullName>
    </submittedName>
</protein>
<keyword evidence="1" id="KW-0472">Membrane</keyword>
<dbReference type="RefSeq" id="WP_200507710.1">
    <property type="nucleotide sequence ID" value="NZ_JAEHFX010000012.1"/>
</dbReference>
<evidence type="ECO:0000313" key="3">
    <source>
        <dbReference type="Proteomes" id="UP000644147"/>
    </source>
</evidence>
<organism evidence="2 3">
    <name type="scientific">Adhaeribacter terrigena</name>
    <dbReference type="NCBI Taxonomy" id="2793070"/>
    <lineage>
        <taxon>Bacteria</taxon>
        <taxon>Pseudomonadati</taxon>
        <taxon>Bacteroidota</taxon>
        <taxon>Cytophagia</taxon>
        <taxon>Cytophagales</taxon>
        <taxon>Hymenobacteraceae</taxon>
        <taxon>Adhaeribacter</taxon>
    </lineage>
</organism>
<dbReference type="EMBL" id="JAEHFX010000012">
    <property type="protein sequence ID" value="MBK0404812.1"/>
    <property type="molecule type" value="Genomic_DNA"/>
</dbReference>
<feature type="transmembrane region" description="Helical" evidence="1">
    <location>
        <begin position="12"/>
        <end position="30"/>
    </location>
</feature>
<evidence type="ECO:0000313" key="2">
    <source>
        <dbReference type="EMBL" id="MBK0404812.1"/>
    </source>
</evidence>
<accession>A0ABS1C6M1</accession>
<proteinExistence type="predicted"/>
<reference evidence="2 3" key="1">
    <citation type="submission" date="2020-12" db="EMBL/GenBank/DDBJ databases">
        <title>Bacterial novel species Adhaeribacter sp. BT258 isolated from soil.</title>
        <authorList>
            <person name="Jung H.-Y."/>
        </authorList>
    </citation>
    <scope>NUCLEOTIDE SEQUENCE [LARGE SCALE GENOMIC DNA]</scope>
    <source>
        <strain evidence="2 3">BT258</strain>
    </source>
</reference>
<name>A0ABS1C6M1_9BACT</name>
<feature type="transmembrane region" description="Helical" evidence="1">
    <location>
        <begin position="36"/>
        <end position="56"/>
    </location>
</feature>
<keyword evidence="3" id="KW-1185">Reference proteome</keyword>
<keyword evidence="1" id="KW-0812">Transmembrane</keyword>
<gene>
    <name evidence="2" type="ORF">I5M27_17605</name>
</gene>
<evidence type="ECO:0000256" key="1">
    <source>
        <dbReference type="SAM" id="Phobius"/>
    </source>
</evidence>
<dbReference type="Proteomes" id="UP000644147">
    <property type="component" value="Unassembled WGS sequence"/>
</dbReference>